<feature type="domain" description="Disease resistance R13L4/SHOC-2-like LRR" evidence="10">
    <location>
        <begin position="551"/>
        <end position="841"/>
    </location>
</feature>
<dbReference type="InterPro" id="IPR058922">
    <property type="entry name" value="WHD_DRP"/>
</dbReference>
<keyword evidence="2" id="KW-0677">Repeat</keyword>
<evidence type="ECO:0000259" key="9">
    <source>
        <dbReference type="Pfam" id="PF23559"/>
    </source>
</evidence>
<dbReference type="InterPro" id="IPR038005">
    <property type="entry name" value="RX-like_CC"/>
</dbReference>
<evidence type="ECO:0000313" key="11">
    <source>
        <dbReference type="EMBL" id="OWM86729.1"/>
    </source>
</evidence>
<dbReference type="InterPro" id="IPR027417">
    <property type="entry name" value="P-loop_NTPase"/>
</dbReference>
<keyword evidence="5" id="KW-0067">ATP-binding</keyword>
<dbReference type="SUPFAM" id="SSF52058">
    <property type="entry name" value="L domain-like"/>
    <property type="match status" value="1"/>
</dbReference>
<gene>
    <name evidence="11" type="ORF">CDL15_Pgr015765</name>
</gene>
<dbReference type="Proteomes" id="UP000197138">
    <property type="component" value="Unassembled WGS sequence"/>
</dbReference>
<evidence type="ECO:0000259" key="10">
    <source>
        <dbReference type="Pfam" id="PF23598"/>
    </source>
</evidence>
<reference evidence="12" key="1">
    <citation type="journal article" date="2017" name="Plant J.">
        <title>The pomegranate (Punica granatum L.) genome and the genomics of punicalagin biosynthesis.</title>
        <authorList>
            <person name="Qin G."/>
            <person name="Xu C."/>
            <person name="Ming R."/>
            <person name="Tang H."/>
            <person name="Guyot R."/>
            <person name="Kramer E.M."/>
            <person name="Hu Y."/>
            <person name="Yi X."/>
            <person name="Qi Y."/>
            <person name="Xu X."/>
            <person name="Gao Z."/>
            <person name="Pan H."/>
            <person name="Jian J."/>
            <person name="Tian Y."/>
            <person name="Yue Z."/>
            <person name="Xu Y."/>
        </authorList>
    </citation>
    <scope>NUCLEOTIDE SEQUENCE [LARGE SCALE GENOMIC DNA]</scope>
    <source>
        <strain evidence="12">cv. Dabenzi</strain>
    </source>
</reference>
<keyword evidence="1" id="KW-0433">Leucine-rich repeat</keyword>
<evidence type="ECO:0000256" key="1">
    <source>
        <dbReference type="ARBA" id="ARBA00022614"/>
    </source>
</evidence>
<feature type="domain" description="Disease resistance N-terminal" evidence="8">
    <location>
        <begin position="10"/>
        <end position="91"/>
    </location>
</feature>
<feature type="domain" description="Disease resistance protein winged helix" evidence="9">
    <location>
        <begin position="434"/>
        <end position="507"/>
    </location>
</feature>
<dbReference type="GO" id="GO:0051707">
    <property type="term" value="P:response to other organism"/>
    <property type="evidence" value="ECO:0007669"/>
    <property type="project" value="UniProtKB-ARBA"/>
</dbReference>
<comment type="caution">
    <text evidence="11">The sequence shown here is derived from an EMBL/GenBank/DDBJ whole genome shotgun (WGS) entry which is preliminary data.</text>
</comment>
<name>A0A218XPX0_PUNGR</name>
<dbReference type="InterPro" id="IPR036388">
    <property type="entry name" value="WH-like_DNA-bd_sf"/>
</dbReference>
<dbReference type="InterPro" id="IPR055414">
    <property type="entry name" value="LRR_R13L4/SHOC2-like"/>
</dbReference>
<feature type="coiled-coil region" evidence="6">
    <location>
        <begin position="35"/>
        <end position="69"/>
    </location>
</feature>
<dbReference type="Gene3D" id="3.40.50.300">
    <property type="entry name" value="P-loop containing nucleotide triphosphate hydrolases"/>
    <property type="match status" value="1"/>
</dbReference>
<dbReference type="Gene3D" id="3.80.10.10">
    <property type="entry name" value="Ribonuclease Inhibitor"/>
    <property type="match status" value="4"/>
</dbReference>
<evidence type="ECO:0008006" key="13">
    <source>
        <dbReference type="Google" id="ProtNLM"/>
    </source>
</evidence>
<dbReference type="Gene3D" id="1.10.10.10">
    <property type="entry name" value="Winged helix-like DNA-binding domain superfamily/Winged helix DNA-binding domain"/>
    <property type="match status" value="1"/>
</dbReference>
<dbReference type="InterPro" id="IPR003591">
    <property type="entry name" value="Leu-rich_rpt_typical-subtyp"/>
</dbReference>
<keyword evidence="3" id="KW-0547">Nucleotide-binding</keyword>
<dbReference type="SMART" id="SM00369">
    <property type="entry name" value="LRR_TYP"/>
    <property type="match status" value="2"/>
</dbReference>
<dbReference type="Pfam" id="PF23598">
    <property type="entry name" value="LRR_14"/>
    <property type="match status" value="1"/>
</dbReference>
<dbReference type="SUPFAM" id="SSF52540">
    <property type="entry name" value="P-loop containing nucleoside triphosphate hydrolases"/>
    <property type="match status" value="1"/>
</dbReference>
<evidence type="ECO:0000256" key="5">
    <source>
        <dbReference type="ARBA" id="ARBA00022840"/>
    </source>
</evidence>
<dbReference type="Gene3D" id="1.10.8.430">
    <property type="entry name" value="Helical domain of apoptotic protease-activating factors"/>
    <property type="match status" value="1"/>
</dbReference>
<dbReference type="InterPro" id="IPR002182">
    <property type="entry name" value="NB-ARC"/>
</dbReference>
<sequence length="1394" mass="159398">MADLILGSIVDSITEHLVSLIAQQIGLTCGVKRELKKLQGTVSAIAALLREAEKRRIEAEDVKDWLQKLKVVVYDADDLLDDFSTEALRRPIVAGGVKRVLNEVRIFLSSSNQLVYACMMAHRVKEIRERIDAIKSDRSDFKVEGNDGNTLGISVENQPRPETSPYEHERYVVGRDEDIKEVIKFLLNPDFEENVSILPIVGIGGLGKTTLARQVFNNESIKEYFSVKLWVCVSTNFDAEEIMRKIVRESTLGKEHRDLKGAELIRKVREELDGKKFLLVLDDVWNENRSKWLELEGFLMNGAKGSKILVTTRHLRVAKTMKPPPYYELRGLLEDQSLALLMRMAGKQEHEWKTQNLEEIAKEILKKCAGVPLAIKTIGRLLVFLRDTEEDWLNFKDNDLSTINQEEGDIMPSLKLSYDFLPSHLKQCFAYCCLFPKDYELDPSELIHLWMAQGFIKPLGNRKTQLEDVGHDYFMELLLRSFFQDIEEDPDGNIVRCKMHDLMHDLAQSVAGDNCITIDSSHEKKLPQGARHVSTNDLVVLKGQFEKDRRIRSLLFTNEKNYIDIYLDVSCFRNLRALRVHMARITVISSSIGKLKHMRSLDLSWNHFQYLPNSISGLCNLETLNLRGCWCLERLPRGLTKLVNLRQLDVSECPELTHMPRGIGNLTNLQMLVAFKVGEDSIRDDAAGLNELSKLTGLRKGLTIECLERVRSVPSGLEASFPIEKLALQSLELRWHYIYSTEADAEVLERLRPHPDLKKLSIVAYGGVQPSSWISQLHKLVEFEFRDYFGRVHLPPLDQLPSLKRIFLFSLSELQWIELSESESGTPPSNSFPSLEEIRLKSLPKFRGWERRRTRRRRSSSRIEQDEEAIQEEEDDDSLLMLPLFSHKVKVTIDVCPTFSYMHGQELHLKKTSTRIIKQLLRNLTSASLSSSSSSSRITLISPSSISLLALTGLTISEVEDLEHLPVELFQSLPSLQSLAIKHCPRLKGPPVWAILRYLTSLESLTIIWCPELDLSTGESGYQEAMPEEPAYKLRELKFGWISQRHKLVHIEICFCDNCLRLPPLDQLPSLKRINLVYLRNLQWIELSESESGTPQSNSFPSLEEIHLSDLPKFTGFERRRRRRRSSSRIEQEEEAIREEDDDSLLMLPLFSHKVKVTIDVSTGRCPKFSYMHGQKLHLMKISTRIIKQLLRNVTIRHASASSSSSSSSSRITLISLSSISPLPLTRLTISEAEDLEHLPVELLQSLPSLQSLAVSYCPRLKALPGWAILRYLTALESLTISNCPELDLSMGESGYQEDMPEGPAYKLRELEFLGIGKMKTLPWWIQHLTNLESLKIAYCNDLNAFPEWFPQLTSLKRLHICLCGGELRRRCRRNIGEDWPKISHIPDINVSPP</sequence>
<evidence type="ECO:0000256" key="4">
    <source>
        <dbReference type="ARBA" id="ARBA00022821"/>
    </source>
</evidence>
<protein>
    <recommendedName>
        <fullName evidence="13">Disease resistance protein RGA3</fullName>
    </recommendedName>
</protein>
<dbReference type="GO" id="GO:0005524">
    <property type="term" value="F:ATP binding"/>
    <property type="evidence" value="ECO:0007669"/>
    <property type="project" value="UniProtKB-KW"/>
</dbReference>
<proteinExistence type="predicted"/>
<evidence type="ECO:0000259" key="7">
    <source>
        <dbReference type="Pfam" id="PF00931"/>
    </source>
</evidence>
<organism evidence="11 12">
    <name type="scientific">Punica granatum</name>
    <name type="common">Pomegranate</name>
    <dbReference type="NCBI Taxonomy" id="22663"/>
    <lineage>
        <taxon>Eukaryota</taxon>
        <taxon>Viridiplantae</taxon>
        <taxon>Streptophyta</taxon>
        <taxon>Embryophyta</taxon>
        <taxon>Tracheophyta</taxon>
        <taxon>Spermatophyta</taxon>
        <taxon>Magnoliopsida</taxon>
        <taxon>eudicotyledons</taxon>
        <taxon>Gunneridae</taxon>
        <taxon>Pentapetalae</taxon>
        <taxon>rosids</taxon>
        <taxon>malvids</taxon>
        <taxon>Myrtales</taxon>
        <taxon>Lythraceae</taxon>
        <taxon>Punica</taxon>
    </lineage>
</organism>
<evidence type="ECO:0000256" key="3">
    <source>
        <dbReference type="ARBA" id="ARBA00022741"/>
    </source>
</evidence>
<accession>A0A218XPX0</accession>
<dbReference type="EMBL" id="MTKT01001080">
    <property type="protein sequence ID" value="OWM86729.1"/>
    <property type="molecule type" value="Genomic_DNA"/>
</dbReference>
<feature type="domain" description="NB-ARC" evidence="7">
    <location>
        <begin position="176"/>
        <end position="349"/>
    </location>
</feature>
<dbReference type="CDD" id="cd14798">
    <property type="entry name" value="RX-CC_like"/>
    <property type="match status" value="1"/>
</dbReference>
<dbReference type="PANTHER" id="PTHR36766">
    <property type="entry name" value="PLANT BROAD-SPECTRUM MILDEW RESISTANCE PROTEIN RPW8"/>
    <property type="match status" value="1"/>
</dbReference>
<dbReference type="GO" id="GO:0006952">
    <property type="term" value="P:defense response"/>
    <property type="evidence" value="ECO:0007669"/>
    <property type="project" value="UniProtKB-KW"/>
</dbReference>
<evidence type="ECO:0000256" key="6">
    <source>
        <dbReference type="SAM" id="Coils"/>
    </source>
</evidence>
<dbReference type="PRINTS" id="PR00364">
    <property type="entry name" value="DISEASERSIST"/>
</dbReference>
<evidence type="ECO:0000256" key="2">
    <source>
        <dbReference type="ARBA" id="ARBA00022737"/>
    </source>
</evidence>
<dbReference type="GO" id="GO:0043531">
    <property type="term" value="F:ADP binding"/>
    <property type="evidence" value="ECO:0007669"/>
    <property type="project" value="InterPro"/>
</dbReference>
<evidence type="ECO:0000259" key="8">
    <source>
        <dbReference type="Pfam" id="PF18052"/>
    </source>
</evidence>
<dbReference type="FunFam" id="3.40.50.300:FF:001091">
    <property type="entry name" value="Probable disease resistance protein At1g61300"/>
    <property type="match status" value="1"/>
</dbReference>
<keyword evidence="4" id="KW-0611">Plant defense</keyword>
<dbReference type="FunFam" id="1.10.10.10:FF:000322">
    <property type="entry name" value="Probable disease resistance protein At1g63360"/>
    <property type="match status" value="1"/>
</dbReference>
<keyword evidence="6" id="KW-0175">Coiled coil</keyword>
<dbReference type="Pfam" id="PF23559">
    <property type="entry name" value="WHD_DRP"/>
    <property type="match status" value="1"/>
</dbReference>
<dbReference type="PANTHER" id="PTHR36766:SF38">
    <property type="entry name" value="DISEASE RESISTANCE PROTEIN RGA3"/>
    <property type="match status" value="1"/>
</dbReference>
<dbReference type="InterPro" id="IPR032675">
    <property type="entry name" value="LRR_dom_sf"/>
</dbReference>
<dbReference type="Gene3D" id="1.20.5.4130">
    <property type="match status" value="1"/>
</dbReference>
<dbReference type="InterPro" id="IPR041118">
    <property type="entry name" value="Rx_N"/>
</dbReference>
<evidence type="ECO:0000313" key="12">
    <source>
        <dbReference type="Proteomes" id="UP000197138"/>
    </source>
</evidence>
<dbReference type="Pfam" id="PF00931">
    <property type="entry name" value="NB-ARC"/>
    <property type="match status" value="1"/>
</dbReference>
<dbReference type="Pfam" id="PF18052">
    <property type="entry name" value="Rx_N"/>
    <property type="match status" value="1"/>
</dbReference>
<dbReference type="InterPro" id="IPR042197">
    <property type="entry name" value="Apaf_helical"/>
</dbReference>